<dbReference type="InterPro" id="IPR044557">
    <property type="entry name" value="WOX8/9-like"/>
</dbReference>
<evidence type="ECO:0000256" key="8">
    <source>
        <dbReference type="ARBA" id="ARBA00024040"/>
    </source>
</evidence>
<dbReference type="Pfam" id="PF00046">
    <property type="entry name" value="Homeodomain"/>
    <property type="match status" value="1"/>
</dbReference>
<dbReference type="SUPFAM" id="SSF46689">
    <property type="entry name" value="Homeodomain-like"/>
    <property type="match status" value="1"/>
</dbReference>
<name>A0AAV7ED97_ARIFI</name>
<dbReference type="Proteomes" id="UP000825729">
    <property type="component" value="Unassembled WGS sequence"/>
</dbReference>
<comment type="similarity">
    <text evidence="8">Belongs to the WUS homeobox family.</text>
</comment>
<evidence type="ECO:0000313" key="13">
    <source>
        <dbReference type="Proteomes" id="UP000825729"/>
    </source>
</evidence>
<evidence type="ECO:0000259" key="11">
    <source>
        <dbReference type="Pfam" id="PF00046"/>
    </source>
</evidence>
<evidence type="ECO:0000256" key="10">
    <source>
        <dbReference type="SAM" id="MobiDB-lite"/>
    </source>
</evidence>
<dbReference type="GO" id="GO:0003677">
    <property type="term" value="F:DNA binding"/>
    <property type="evidence" value="ECO:0007669"/>
    <property type="project" value="UniProtKB-KW"/>
</dbReference>
<feature type="region of interest" description="Disordered" evidence="10">
    <location>
        <begin position="36"/>
        <end position="83"/>
    </location>
</feature>
<comment type="subcellular location">
    <subcellularLocation>
        <location evidence="1 9">Nucleus</location>
    </subcellularLocation>
</comment>
<dbReference type="EMBL" id="JAINDJ010000005">
    <property type="protein sequence ID" value="KAG9446812.1"/>
    <property type="molecule type" value="Genomic_DNA"/>
</dbReference>
<evidence type="ECO:0000256" key="3">
    <source>
        <dbReference type="ARBA" id="ARBA00023015"/>
    </source>
</evidence>
<gene>
    <name evidence="12" type="ORF">H6P81_012940</name>
</gene>
<sequence>MVNPPREEIRRIRAQLQEYGQVGDANVFYWFQNRKSRSKHKNRHFQPSKQPPPPPPPAPSSSSSSSEKSSPGPDKVMALGGGTGGGGVNVVADALNSPTGSSVNNQTAYFTSPAISEPGFMLQVAAAAAAAGPGGPTAFSHGYYLSTSELATMAAMLSPSSESSTATGMGHCTTLLHELMSTGTVQDHFGKKEVDEKMKMAVHHHHQQYGYLTTTTTTTTATTPAVASPSINETQGMLSTSSGVGPATGLRSTTTTTVFINDVAVEVGAAPLNVREAFGDDAVLLHASGQPVLTNEWGVTLHGLQHGASYYLVM</sequence>
<comment type="caution">
    <text evidence="12">The sequence shown here is derived from an EMBL/GenBank/DDBJ whole genome shotgun (WGS) entry which is preliminary data.</text>
</comment>
<dbReference type="PANTHER" id="PTHR47288">
    <property type="entry name" value="WUSCHEL-RELATED HOMEOBOX 9"/>
    <property type="match status" value="1"/>
</dbReference>
<reference evidence="12 13" key="1">
    <citation type="submission" date="2021-07" db="EMBL/GenBank/DDBJ databases">
        <title>The Aristolochia fimbriata genome: insights into angiosperm evolution, floral development and chemical biosynthesis.</title>
        <authorList>
            <person name="Jiao Y."/>
        </authorList>
    </citation>
    <scope>NUCLEOTIDE SEQUENCE [LARGE SCALE GENOMIC DNA]</scope>
    <source>
        <strain evidence="12">IBCAS-2021</strain>
        <tissue evidence="12">Leaf</tissue>
    </source>
</reference>
<evidence type="ECO:0000313" key="12">
    <source>
        <dbReference type="EMBL" id="KAG9446812.1"/>
    </source>
</evidence>
<keyword evidence="7 9" id="KW-0539">Nucleus</keyword>
<keyword evidence="4 9" id="KW-0238">DNA-binding</keyword>
<evidence type="ECO:0000256" key="6">
    <source>
        <dbReference type="ARBA" id="ARBA00023163"/>
    </source>
</evidence>
<keyword evidence="2" id="KW-0217">Developmental protein</keyword>
<keyword evidence="5 9" id="KW-0371">Homeobox</keyword>
<evidence type="ECO:0000256" key="1">
    <source>
        <dbReference type="ARBA" id="ARBA00004123"/>
    </source>
</evidence>
<feature type="compositionally biased region" description="Pro residues" evidence="10">
    <location>
        <begin position="49"/>
        <end position="59"/>
    </location>
</feature>
<protein>
    <recommendedName>
        <fullName evidence="11">Homeobox domain-containing protein</fullName>
    </recommendedName>
</protein>
<evidence type="ECO:0000256" key="4">
    <source>
        <dbReference type="ARBA" id="ARBA00023125"/>
    </source>
</evidence>
<dbReference type="GO" id="GO:0003700">
    <property type="term" value="F:DNA-binding transcription factor activity"/>
    <property type="evidence" value="ECO:0007669"/>
    <property type="project" value="InterPro"/>
</dbReference>
<accession>A0AAV7ED97</accession>
<evidence type="ECO:0000256" key="5">
    <source>
        <dbReference type="ARBA" id="ARBA00023155"/>
    </source>
</evidence>
<dbReference type="InterPro" id="IPR009057">
    <property type="entry name" value="Homeodomain-like_sf"/>
</dbReference>
<feature type="compositionally biased region" description="Basic residues" evidence="10">
    <location>
        <begin position="36"/>
        <end position="46"/>
    </location>
</feature>
<dbReference type="GO" id="GO:0005634">
    <property type="term" value="C:nucleus"/>
    <property type="evidence" value="ECO:0007669"/>
    <property type="project" value="UniProtKB-SubCell"/>
</dbReference>
<feature type="domain" description="Homeobox" evidence="11">
    <location>
        <begin position="3"/>
        <end position="39"/>
    </location>
</feature>
<evidence type="ECO:0000256" key="7">
    <source>
        <dbReference type="ARBA" id="ARBA00023242"/>
    </source>
</evidence>
<evidence type="ECO:0000256" key="9">
    <source>
        <dbReference type="RuleBase" id="RU000682"/>
    </source>
</evidence>
<evidence type="ECO:0000256" key="2">
    <source>
        <dbReference type="ARBA" id="ARBA00022473"/>
    </source>
</evidence>
<keyword evidence="3" id="KW-0805">Transcription regulation</keyword>
<keyword evidence="6" id="KW-0804">Transcription</keyword>
<dbReference type="InterPro" id="IPR001356">
    <property type="entry name" value="HD"/>
</dbReference>
<dbReference type="PANTHER" id="PTHR47288:SF1">
    <property type="entry name" value="WUSCHEL-RELATED HOMEOBOX 9"/>
    <property type="match status" value="1"/>
</dbReference>
<keyword evidence="13" id="KW-1185">Reference proteome</keyword>
<proteinExistence type="inferred from homology"/>
<dbReference type="GO" id="GO:0050793">
    <property type="term" value="P:regulation of developmental process"/>
    <property type="evidence" value="ECO:0007669"/>
    <property type="project" value="InterPro"/>
</dbReference>
<organism evidence="12 13">
    <name type="scientific">Aristolochia fimbriata</name>
    <name type="common">White veined hardy Dutchman's pipe vine</name>
    <dbReference type="NCBI Taxonomy" id="158543"/>
    <lineage>
        <taxon>Eukaryota</taxon>
        <taxon>Viridiplantae</taxon>
        <taxon>Streptophyta</taxon>
        <taxon>Embryophyta</taxon>
        <taxon>Tracheophyta</taxon>
        <taxon>Spermatophyta</taxon>
        <taxon>Magnoliopsida</taxon>
        <taxon>Magnoliidae</taxon>
        <taxon>Piperales</taxon>
        <taxon>Aristolochiaceae</taxon>
        <taxon>Aristolochia</taxon>
    </lineage>
</organism>
<feature type="compositionally biased region" description="Low complexity" evidence="10">
    <location>
        <begin position="60"/>
        <end position="71"/>
    </location>
</feature>
<dbReference type="CDD" id="cd00086">
    <property type="entry name" value="homeodomain"/>
    <property type="match status" value="1"/>
</dbReference>
<dbReference type="AlphaFoldDB" id="A0AAV7ED97"/>